<dbReference type="InterPro" id="IPR001647">
    <property type="entry name" value="HTH_TetR"/>
</dbReference>
<sequence>MPGSAHHTGRRSDALTRQRIVEAAVAILDAEGERGLNFRRLGRELSTGPGALYHHVAGKDELLSAATEVVLADVIPTGDARGDDAVREVALAVFDAIDAHPWVGTQLTLTPTHPTLLRIFETLGGHVRALAMPRAAEFAAASALLNYVLGVGGQNAANARMAPTGSRGDFLGAAAATWSQLDPAEFPFTRDVADQLREHDDREQFLAGIDLILAGIRASGITRR</sequence>
<dbReference type="Pfam" id="PF00440">
    <property type="entry name" value="TetR_N"/>
    <property type="match status" value="1"/>
</dbReference>
<evidence type="ECO:0000256" key="4">
    <source>
        <dbReference type="PROSITE-ProRule" id="PRU00335"/>
    </source>
</evidence>
<keyword evidence="3" id="KW-0804">Transcription</keyword>
<comment type="caution">
    <text evidence="6">The sequence shown here is derived from an EMBL/GenBank/DDBJ whole genome shotgun (WGS) entry which is preliminary data.</text>
</comment>
<dbReference type="SUPFAM" id="SSF46689">
    <property type="entry name" value="Homeodomain-like"/>
    <property type="match status" value="1"/>
</dbReference>
<keyword evidence="1" id="KW-0805">Transcription regulation</keyword>
<dbReference type="RefSeq" id="WP_281453779.1">
    <property type="nucleotide sequence ID" value="NZ_JASAOF010000001.1"/>
</dbReference>
<evidence type="ECO:0000259" key="5">
    <source>
        <dbReference type="PROSITE" id="PS50977"/>
    </source>
</evidence>
<protein>
    <submittedName>
        <fullName evidence="6">TetR/AcrR family transcriptional regulator</fullName>
    </submittedName>
</protein>
<gene>
    <name evidence="6" type="ORF">QFW96_02290</name>
</gene>
<dbReference type="InterPro" id="IPR009057">
    <property type="entry name" value="Homeodomain-like_sf"/>
</dbReference>
<reference evidence="6 7" key="1">
    <citation type="submission" date="2023-04" db="EMBL/GenBank/DDBJ databases">
        <title>Draft genome sequence of Saccharopolyspora sp. TS4A08 isolated from sweet potato rhizospheric soil.</title>
        <authorList>
            <person name="Suksaard P."/>
            <person name="Duangmal K."/>
        </authorList>
    </citation>
    <scope>NUCLEOTIDE SEQUENCE [LARGE SCALE GENOMIC DNA]</scope>
    <source>
        <strain evidence="6 7">TS4A08</strain>
    </source>
</reference>
<dbReference type="Gene3D" id="1.10.357.10">
    <property type="entry name" value="Tetracycline Repressor, domain 2"/>
    <property type="match status" value="1"/>
</dbReference>
<dbReference type="PANTHER" id="PTHR30055:SF151">
    <property type="entry name" value="TRANSCRIPTIONAL REGULATORY PROTEIN"/>
    <property type="match status" value="1"/>
</dbReference>
<feature type="DNA-binding region" description="H-T-H motif" evidence="4">
    <location>
        <begin position="37"/>
        <end position="56"/>
    </location>
</feature>
<dbReference type="EMBL" id="JASAOF010000001">
    <property type="protein sequence ID" value="MDI2027417.1"/>
    <property type="molecule type" value="Genomic_DNA"/>
</dbReference>
<evidence type="ECO:0000256" key="3">
    <source>
        <dbReference type="ARBA" id="ARBA00023163"/>
    </source>
</evidence>
<accession>A0ABT6PHG0</accession>
<dbReference type="PROSITE" id="PS50977">
    <property type="entry name" value="HTH_TETR_2"/>
    <property type="match status" value="1"/>
</dbReference>
<evidence type="ECO:0000256" key="1">
    <source>
        <dbReference type="ARBA" id="ARBA00023015"/>
    </source>
</evidence>
<evidence type="ECO:0000256" key="2">
    <source>
        <dbReference type="ARBA" id="ARBA00023125"/>
    </source>
</evidence>
<dbReference type="SUPFAM" id="SSF48498">
    <property type="entry name" value="Tetracyclin repressor-like, C-terminal domain"/>
    <property type="match status" value="1"/>
</dbReference>
<dbReference type="Pfam" id="PF02909">
    <property type="entry name" value="TetR_C_1"/>
    <property type="match status" value="1"/>
</dbReference>
<keyword evidence="7" id="KW-1185">Reference proteome</keyword>
<dbReference type="InterPro" id="IPR004111">
    <property type="entry name" value="Repressor_TetR_C"/>
</dbReference>
<dbReference type="PANTHER" id="PTHR30055">
    <property type="entry name" value="HTH-TYPE TRANSCRIPTIONAL REGULATOR RUTR"/>
    <property type="match status" value="1"/>
</dbReference>
<evidence type="ECO:0000313" key="6">
    <source>
        <dbReference type="EMBL" id="MDI2027417.1"/>
    </source>
</evidence>
<name>A0ABT6PHG0_9PSEU</name>
<dbReference type="Proteomes" id="UP001237595">
    <property type="component" value="Unassembled WGS sequence"/>
</dbReference>
<feature type="domain" description="HTH tetR-type" evidence="5">
    <location>
        <begin position="14"/>
        <end position="74"/>
    </location>
</feature>
<evidence type="ECO:0000313" key="7">
    <source>
        <dbReference type="Proteomes" id="UP001237595"/>
    </source>
</evidence>
<dbReference type="InterPro" id="IPR036271">
    <property type="entry name" value="Tet_transcr_reg_TetR-rel_C_sf"/>
</dbReference>
<dbReference type="Gene3D" id="1.10.10.60">
    <property type="entry name" value="Homeodomain-like"/>
    <property type="match status" value="1"/>
</dbReference>
<keyword evidence="2 4" id="KW-0238">DNA-binding</keyword>
<dbReference type="InterPro" id="IPR050109">
    <property type="entry name" value="HTH-type_TetR-like_transc_reg"/>
</dbReference>
<proteinExistence type="predicted"/>
<organism evidence="6 7">
    <name type="scientific">Saccharopolyspora ipomoeae</name>
    <dbReference type="NCBI Taxonomy" id="3042027"/>
    <lineage>
        <taxon>Bacteria</taxon>
        <taxon>Bacillati</taxon>
        <taxon>Actinomycetota</taxon>
        <taxon>Actinomycetes</taxon>
        <taxon>Pseudonocardiales</taxon>
        <taxon>Pseudonocardiaceae</taxon>
        <taxon>Saccharopolyspora</taxon>
    </lineage>
</organism>